<accession>A4TY40</accession>
<proteinExistence type="inferred from homology"/>
<keyword evidence="6 9" id="KW-0378">Hydrolase</keyword>
<evidence type="ECO:0000256" key="2">
    <source>
        <dbReference type="ARBA" id="ARBA00022475"/>
    </source>
</evidence>
<evidence type="ECO:0000256" key="5">
    <source>
        <dbReference type="ARBA" id="ARBA00022750"/>
    </source>
</evidence>
<feature type="active site" evidence="9">
    <location>
        <position position="129"/>
    </location>
</feature>
<gene>
    <name evidence="9" type="primary">lspA</name>
    <name evidence="12" type="ORF">MGR_2363</name>
</gene>
<dbReference type="PANTHER" id="PTHR33695:SF1">
    <property type="entry name" value="LIPOPROTEIN SIGNAL PEPTIDASE"/>
    <property type="match status" value="1"/>
</dbReference>
<dbReference type="UniPathway" id="UPA00665"/>
<evidence type="ECO:0000256" key="6">
    <source>
        <dbReference type="ARBA" id="ARBA00022801"/>
    </source>
</evidence>
<name>A4TY40_9PROT</name>
<dbReference type="NCBIfam" id="TIGR00077">
    <property type="entry name" value="lspA"/>
    <property type="match status" value="1"/>
</dbReference>
<feature type="transmembrane region" description="Helical" evidence="9">
    <location>
        <begin position="139"/>
        <end position="163"/>
    </location>
</feature>
<keyword evidence="2 9" id="KW-1003">Cell membrane</keyword>
<dbReference type="Pfam" id="PF01252">
    <property type="entry name" value="Peptidase_A8"/>
    <property type="match status" value="1"/>
</dbReference>
<keyword evidence="8 9" id="KW-0472">Membrane</keyword>
<reference evidence="12" key="1">
    <citation type="journal article" date="2007" name="J. Bacteriol.">
        <title>Comparative genome analysis of four magnetotactic bacteria reveals a complex set of group-specific genes implicated in magnetosome biomineralization and function.</title>
        <authorList>
            <person name="Richter M."/>
            <person name="Kube M."/>
            <person name="Bazylinski D.A."/>
            <person name="Lombardot T."/>
            <person name="Gloeckner F.O."/>
            <person name="Reinhardt R."/>
            <person name="Schueler D."/>
        </authorList>
    </citation>
    <scope>NUCLEOTIDE SEQUENCE</scope>
    <source>
        <strain evidence="12">MSR-1</strain>
    </source>
</reference>
<dbReference type="PROSITE" id="PS00855">
    <property type="entry name" value="SPASE_II"/>
    <property type="match status" value="1"/>
</dbReference>
<dbReference type="EC" id="3.4.23.36" evidence="9"/>
<evidence type="ECO:0000313" key="12">
    <source>
        <dbReference type="EMBL" id="CAM75547.1"/>
    </source>
</evidence>
<dbReference type="GO" id="GO:0006508">
    <property type="term" value="P:proteolysis"/>
    <property type="evidence" value="ECO:0007669"/>
    <property type="project" value="UniProtKB-KW"/>
</dbReference>
<evidence type="ECO:0000256" key="7">
    <source>
        <dbReference type="ARBA" id="ARBA00022989"/>
    </source>
</evidence>
<feature type="transmembrane region" description="Helical" evidence="9">
    <location>
        <begin position="75"/>
        <end position="95"/>
    </location>
</feature>
<evidence type="ECO:0000256" key="9">
    <source>
        <dbReference type="HAMAP-Rule" id="MF_00161"/>
    </source>
</evidence>
<dbReference type="PRINTS" id="PR00781">
    <property type="entry name" value="LIPOSIGPTASE"/>
</dbReference>
<keyword evidence="12" id="KW-0449">Lipoprotein</keyword>
<dbReference type="GO" id="GO:0004190">
    <property type="term" value="F:aspartic-type endopeptidase activity"/>
    <property type="evidence" value="ECO:0007669"/>
    <property type="project" value="UniProtKB-UniRule"/>
</dbReference>
<evidence type="ECO:0000256" key="4">
    <source>
        <dbReference type="ARBA" id="ARBA00022692"/>
    </source>
</evidence>
<keyword evidence="3 9" id="KW-0645">Protease</keyword>
<keyword evidence="5 9" id="KW-0064">Aspartyl protease</keyword>
<dbReference type="HAMAP" id="MF_00161">
    <property type="entry name" value="LspA"/>
    <property type="match status" value="1"/>
</dbReference>
<dbReference type="AlphaFoldDB" id="A4TY40"/>
<sequence length="171" mass="18816">MMKNMRLYGLILAVILIIADQISKWWVVEKVMRPDGVTDTPFFSPVFIEVTPFFNLVMTWNRGVSFGIFNNGGPWNAVALSVLSIVIVAGLLVWLKRADNGLMALALGSIIGGALGNVIDRARWGAVADFLDVHAFGWHWPAFNLADSAITIGAILLVLDSLFTRRNSDKN</sequence>
<evidence type="ECO:0000256" key="1">
    <source>
        <dbReference type="ARBA" id="ARBA00006139"/>
    </source>
</evidence>
<comment type="pathway">
    <text evidence="9">Protein modification; lipoprotein biosynthesis (signal peptide cleavage).</text>
</comment>
<dbReference type="EMBL" id="CU459003">
    <property type="protein sequence ID" value="CAM75547.1"/>
    <property type="molecule type" value="Genomic_DNA"/>
</dbReference>
<evidence type="ECO:0000256" key="10">
    <source>
        <dbReference type="RuleBase" id="RU000594"/>
    </source>
</evidence>
<feature type="active site" evidence="9">
    <location>
        <position position="147"/>
    </location>
</feature>
<comment type="subcellular location">
    <subcellularLocation>
        <location evidence="9">Cell membrane</location>
        <topology evidence="9">Multi-pass membrane protein</topology>
    </subcellularLocation>
</comment>
<dbReference type="InterPro" id="IPR001872">
    <property type="entry name" value="Peptidase_A8"/>
</dbReference>
<keyword evidence="7 9" id="KW-1133">Transmembrane helix</keyword>
<comment type="catalytic activity">
    <reaction evidence="9 10">
        <text>Release of signal peptides from bacterial membrane prolipoproteins. Hydrolyzes -Xaa-Yaa-Zaa-|-(S,diacylglyceryl)Cys-, in which Xaa is hydrophobic (preferably Leu), and Yaa (Ala or Ser) and Zaa (Gly or Ala) have small, neutral side chains.</text>
        <dbReference type="EC" id="3.4.23.36"/>
    </reaction>
</comment>
<evidence type="ECO:0000256" key="11">
    <source>
        <dbReference type="RuleBase" id="RU004181"/>
    </source>
</evidence>
<dbReference type="GO" id="GO:0005886">
    <property type="term" value="C:plasma membrane"/>
    <property type="evidence" value="ECO:0007669"/>
    <property type="project" value="UniProtKB-SubCell"/>
</dbReference>
<protein>
    <recommendedName>
        <fullName evidence="9">Lipoprotein signal peptidase</fullName>
        <ecNumber evidence="9">3.4.23.36</ecNumber>
    </recommendedName>
    <alternativeName>
        <fullName evidence="9">Prolipoprotein signal peptidase</fullName>
    </alternativeName>
    <alternativeName>
        <fullName evidence="9">Signal peptidase II</fullName>
        <shortName evidence="9">SPase II</shortName>
    </alternativeName>
</protein>
<comment type="caution">
    <text evidence="9">Lacks conserved residue(s) required for the propagation of feature annotation.</text>
</comment>
<feature type="transmembrane region" description="Helical" evidence="9">
    <location>
        <begin position="102"/>
        <end position="119"/>
    </location>
</feature>
<dbReference type="PANTHER" id="PTHR33695">
    <property type="entry name" value="LIPOPROTEIN SIGNAL PEPTIDASE"/>
    <property type="match status" value="1"/>
</dbReference>
<comment type="function">
    <text evidence="9 10">This protein specifically catalyzes the removal of signal peptides from prolipoproteins.</text>
</comment>
<keyword evidence="4 9" id="KW-0812">Transmembrane</keyword>
<comment type="similarity">
    <text evidence="1 9 11">Belongs to the peptidase A8 family.</text>
</comment>
<evidence type="ECO:0000256" key="3">
    <source>
        <dbReference type="ARBA" id="ARBA00022670"/>
    </source>
</evidence>
<organism evidence="12">
    <name type="scientific">Magnetospirillum gryphiswaldense</name>
    <dbReference type="NCBI Taxonomy" id="55518"/>
    <lineage>
        <taxon>Bacteria</taxon>
        <taxon>Pseudomonadati</taxon>
        <taxon>Pseudomonadota</taxon>
        <taxon>Alphaproteobacteria</taxon>
        <taxon>Rhodospirillales</taxon>
        <taxon>Rhodospirillaceae</taxon>
        <taxon>Magnetospirillum</taxon>
    </lineage>
</organism>
<evidence type="ECO:0000256" key="8">
    <source>
        <dbReference type="ARBA" id="ARBA00023136"/>
    </source>
</evidence>